<feature type="domain" description="FlgD/Vpr Ig-like" evidence="2">
    <location>
        <begin position="53"/>
        <end position="119"/>
    </location>
</feature>
<dbReference type="SUPFAM" id="SSF101898">
    <property type="entry name" value="NHL repeat"/>
    <property type="match status" value="1"/>
</dbReference>
<dbReference type="Pfam" id="PF13860">
    <property type="entry name" value="FlgD_ig"/>
    <property type="match status" value="1"/>
</dbReference>
<dbReference type="InterPro" id="IPR015943">
    <property type="entry name" value="WD40/YVTN_repeat-like_dom_sf"/>
</dbReference>
<evidence type="ECO:0000313" key="4">
    <source>
        <dbReference type="Proteomes" id="UP001500582"/>
    </source>
</evidence>
<evidence type="ECO:0000259" key="2">
    <source>
        <dbReference type="Pfam" id="PF13860"/>
    </source>
</evidence>
<dbReference type="Gene3D" id="2.130.10.10">
    <property type="entry name" value="YVTN repeat-like/Quinoprotein amine dehydrogenase"/>
    <property type="match status" value="1"/>
</dbReference>
<gene>
    <name evidence="3" type="ORF">GCM10023149_13890</name>
</gene>
<sequence length="1110" mass="121137">MSKLPLTHIASTQKTGKKLFWRLVVAFLGYLLPIVICLKPNAVLGQSANYLTSPAANTYTLTQPAKTSAGIYTKDSILVRTLWTAKSYDAGTYRIEWDGKDDLGNPAPAGDYVAKVLANNVKYTWSGVIGNSSDSNTGSTVHRASYYFMTGMTIVNNTAYYCSGYSEGRPSIAKFVTSQPQKKISIEKNPGTTTSNIDYVASDGKLVYWSGYDAYDPTNTWVFANKIADDTDVTFTGGVQYNQKHGRGYNAISYINQAKATITGLAVQKKGNFLFIARQGLNRLTILNKTTGTAVTNLTVSAPKFLCIDANDNLWMVTDSNKVSKYIVNTNGTLSTPVLTISSVLAPISMAVSPDNNTLAIADGAITSQQVKAFNTTTGAKLWILGTAGGYIPNSLVSNNKFYFNDIRGRMYAAGVSGFFLFIAFQPDGSFWVNDPGNYRVQHYSAQLQYIETIMAMGPSYSTWADKNDNTRVGAEYLEFKIDNSAPLTGKTGWQLVRNWGANISTAYDRTTKFTNVVTLKSGSVSRTFGFLRIMDNYHLVEFKSDNTLRFTGVVRRRCNIDKDGAILTDDLSRYTFKGFDAQNNPIWNTVPESLGNTVMLNDKSPLPKQGFRNTYITSSGKVVFYDYGIELSIRPTVVINTGFHLGAMQKGGKDYLWKTAKGTHLSYKGAYPEPDLYDIGNQVNNNAGSSAMVLNNNIITGYHGEFWKGTQTNMYNHYFDNGLAIGQFGTVGQHNGEQAPAMMAGNALSPQLVKGNNSDEAYLFHGDESFHSGMHKWTISGLTTVKLLNVPIKYPSDKVAAIVAPGTNLMVGLPYDQLLVNNTAGWTMSPETQQTGWSVRTNALVSDKRDNPDVFIVCKSATGTFSVNRDLGNNNKLDYWALNGEISYYLTDQQGVMKQYFDVLDNTGKIIVRISNVWAHSSTPGQTKNTIYGNSKVLVTGLNDSFIAPLMQKLQPLEIRGSKGSVIIKYAGYSVTVPPFDATANVSSPKTMRAYITGGVNPTGRNFGFKDMRFVNTVTPQAITFEPVGIKSLGDAPFNLIASSTNNMPVSFSLVSGPAVIDKNTVTITGEGDVVVNASQLGNSAYKPAPSVKQAFTVAGIEKNTHIAL</sequence>
<dbReference type="RefSeq" id="WP_345210293.1">
    <property type="nucleotide sequence ID" value="NZ_BAABFT010000003.1"/>
</dbReference>
<keyword evidence="1" id="KW-0472">Membrane</keyword>
<dbReference type="InterPro" id="IPR025965">
    <property type="entry name" value="FlgD/Vpr_Ig-like"/>
</dbReference>
<evidence type="ECO:0000256" key="1">
    <source>
        <dbReference type="SAM" id="Phobius"/>
    </source>
</evidence>
<keyword evidence="1" id="KW-1133">Transmembrane helix</keyword>
<evidence type="ECO:0000313" key="3">
    <source>
        <dbReference type="EMBL" id="GAA4316710.1"/>
    </source>
</evidence>
<comment type="caution">
    <text evidence="3">The sequence shown here is derived from an EMBL/GenBank/DDBJ whole genome shotgun (WGS) entry which is preliminary data.</text>
</comment>
<proteinExistence type="predicted"/>
<name>A0ABP8G437_9SPHI</name>
<dbReference type="Gene3D" id="2.60.40.4070">
    <property type="match status" value="1"/>
</dbReference>
<organism evidence="3 4">
    <name type="scientific">Mucilaginibacter gynuensis</name>
    <dbReference type="NCBI Taxonomy" id="1302236"/>
    <lineage>
        <taxon>Bacteria</taxon>
        <taxon>Pseudomonadati</taxon>
        <taxon>Bacteroidota</taxon>
        <taxon>Sphingobacteriia</taxon>
        <taxon>Sphingobacteriales</taxon>
        <taxon>Sphingobacteriaceae</taxon>
        <taxon>Mucilaginibacter</taxon>
    </lineage>
</organism>
<accession>A0ABP8G437</accession>
<keyword evidence="1" id="KW-0812">Transmembrane</keyword>
<reference evidence="4" key="1">
    <citation type="journal article" date="2019" name="Int. J. Syst. Evol. Microbiol.">
        <title>The Global Catalogue of Microorganisms (GCM) 10K type strain sequencing project: providing services to taxonomists for standard genome sequencing and annotation.</title>
        <authorList>
            <consortium name="The Broad Institute Genomics Platform"/>
            <consortium name="The Broad Institute Genome Sequencing Center for Infectious Disease"/>
            <person name="Wu L."/>
            <person name="Ma J."/>
        </authorList>
    </citation>
    <scope>NUCLEOTIDE SEQUENCE [LARGE SCALE GENOMIC DNA]</scope>
    <source>
        <strain evidence="4">JCM 17705</strain>
    </source>
</reference>
<protein>
    <recommendedName>
        <fullName evidence="2">FlgD/Vpr Ig-like domain-containing protein</fullName>
    </recommendedName>
</protein>
<keyword evidence="4" id="KW-1185">Reference proteome</keyword>
<feature type="transmembrane region" description="Helical" evidence="1">
    <location>
        <begin position="20"/>
        <end position="36"/>
    </location>
</feature>
<dbReference type="Proteomes" id="UP001500582">
    <property type="component" value="Unassembled WGS sequence"/>
</dbReference>
<dbReference type="EMBL" id="BAABFT010000003">
    <property type="protein sequence ID" value="GAA4316710.1"/>
    <property type="molecule type" value="Genomic_DNA"/>
</dbReference>